<protein>
    <submittedName>
        <fullName evidence="1">Class I SAM-dependent methyltransferase</fullName>
    </submittedName>
</protein>
<dbReference type="AlphaFoldDB" id="A0A3A8QT00"/>
<sequence length="344" mass="39072">MRQPFLSVHGAALPVAPQANHLVLVNPLLRGDLLPPEEALMEAREWLDTLHSRMVQGPDETLHAGMTALHGGLIQRRRQWSPEVWKRFCQELARKHPMRPFLHQCPFTRHAFERPRGYAGDAALIDYLYMDHAADELHAGREIYRYMHGQPSARSVRERRELLARMMDATAARRPDGRVLSVACGHLREAESSRAVAEGRLQELIAFDQDPVSLAEISRLHPGGIVRPVCGSVRALLAGKAVFEDLDFAYSAGLYDYLSDSVAARLTALLFRMLRPGGRLLVANFAVHPPETGYMEAFMDWWLTYRDEDGMRSLLSETPLELVDNVRLFRDSQDNVIYLEVTRR</sequence>
<keyword evidence="1" id="KW-0489">Methyltransferase</keyword>
<dbReference type="GO" id="GO:0032259">
    <property type="term" value="P:methylation"/>
    <property type="evidence" value="ECO:0007669"/>
    <property type="project" value="UniProtKB-KW"/>
</dbReference>
<dbReference type="CDD" id="cd02440">
    <property type="entry name" value="AdoMet_MTases"/>
    <property type="match status" value="1"/>
</dbReference>
<name>A0A3A8QT00_9BACT</name>
<dbReference type="EMBL" id="RAWM01000028">
    <property type="protein sequence ID" value="RKH69990.1"/>
    <property type="molecule type" value="Genomic_DNA"/>
</dbReference>
<organism evidence="1 2">
    <name type="scientific">Corallococcus interemptor</name>
    <dbReference type="NCBI Taxonomy" id="2316720"/>
    <lineage>
        <taxon>Bacteria</taxon>
        <taxon>Pseudomonadati</taxon>
        <taxon>Myxococcota</taxon>
        <taxon>Myxococcia</taxon>
        <taxon>Myxococcales</taxon>
        <taxon>Cystobacterineae</taxon>
        <taxon>Myxococcaceae</taxon>
        <taxon>Corallococcus</taxon>
    </lineage>
</organism>
<keyword evidence="1" id="KW-0808">Transferase</keyword>
<comment type="caution">
    <text evidence="1">The sequence shown here is derived from an EMBL/GenBank/DDBJ whole genome shotgun (WGS) entry which is preliminary data.</text>
</comment>
<dbReference type="GO" id="GO:0008168">
    <property type="term" value="F:methyltransferase activity"/>
    <property type="evidence" value="ECO:0007669"/>
    <property type="project" value="UniProtKB-KW"/>
</dbReference>
<dbReference type="OrthoDB" id="428497at2"/>
<reference evidence="2" key="1">
    <citation type="submission" date="2018-09" db="EMBL/GenBank/DDBJ databases">
        <authorList>
            <person name="Livingstone P.G."/>
            <person name="Whitworth D.E."/>
        </authorList>
    </citation>
    <scope>NUCLEOTIDE SEQUENCE [LARGE SCALE GENOMIC DNA]</scope>
    <source>
        <strain evidence="2">AB047A</strain>
    </source>
</reference>
<dbReference type="SUPFAM" id="SSF53335">
    <property type="entry name" value="S-adenosyl-L-methionine-dependent methyltransferases"/>
    <property type="match status" value="1"/>
</dbReference>
<evidence type="ECO:0000313" key="1">
    <source>
        <dbReference type="EMBL" id="RKH69990.1"/>
    </source>
</evidence>
<proteinExistence type="predicted"/>
<evidence type="ECO:0000313" key="2">
    <source>
        <dbReference type="Proteomes" id="UP000282656"/>
    </source>
</evidence>
<accession>A0A3A8QT00</accession>
<keyword evidence="2" id="KW-1185">Reference proteome</keyword>
<dbReference type="RefSeq" id="WP_120548688.1">
    <property type="nucleotide sequence ID" value="NZ_RAWM01000028.1"/>
</dbReference>
<gene>
    <name evidence="1" type="ORF">D7X96_13405</name>
</gene>
<dbReference type="Gene3D" id="3.40.50.150">
    <property type="entry name" value="Vaccinia Virus protein VP39"/>
    <property type="match status" value="1"/>
</dbReference>
<dbReference type="Proteomes" id="UP000282656">
    <property type="component" value="Unassembled WGS sequence"/>
</dbReference>
<dbReference type="InterPro" id="IPR029063">
    <property type="entry name" value="SAM-dependent_MTases_sf"/>
</dbReference>